<dbReference type="GO" id="GO:0003677">
    <property type="term" value="F:DNA binding"/>
    <property type="evidence" value="ECO:0007669"/>
    <property type="project" value="InterPro"/>
</dbReference>
<accession>A0A7H0HV46</accession>
<dbReference type="KEGG" id="sgj:IAG43_16855"/>
<dbReference type="AlphaFoldDB" id="A0A7H0HV46"/>
<dbReference type="Pfam" id="PF04343">
    <property type="entry name" value="DUF488"/>
    <property type="match status" value="1"/>
</dbReference>
<protein>
    <submittedName>
        <fullName evidence="2">DUF488 family protein</fullName>
    </submittedName>
</protein>
<dbReference type="SMART" id="SM00530">
    <property type="entry name" value="HTH_XRE"/>
    <property type="match status" value="1"/>
</dbReference>
<feature type="domain" description="HTH cro/C1-type" evidence="1">
    <location>
        <begin position="20"/>
        <end position="75"/>
    </location>
</feature>
<evidence type="ECO:0000259" key="1">
    <source>
        <dbReference type="PROSITE" id="PS50943"/>
    </source>
</evidence>
<dbReference type="InterPro" id="IPR010982">
    <property type="entry name" value="Lambda_DNA-bd_dom_sf"/>
</dbReference>
<organism evidence="2 3">
    <name type="scientific">Streptomyces genisteinicus</name>
    <dbReference type="NCBI Taxonomy" id="2768068"/>
    <lineage>
        <taxon>Bacteria</taxon>
        <taxon>Bacillati</taxon>
        <taxon>Actinomycetota</taxon>
        <taxon>Actinomycetes</taxon>
        <taxon>Kitasatosporales</taxon>
        <taxon>Streptomycetaceae</taxon>
        <taxon>Streptomyces</taxon>
    </lineage>
</organism>
<sequence>MAGHRSAHPHDHARALAQRVRALRTDRGWTRERLAKEAGIAVGTLSRLESEGAIQPAFFTVGAVAEALAVSLDDLFRTARVAPVPPGLWSAGYEGRDIESFVASLVDSRISVVADVRLTPISRKKGFSKSRLGGALAEAGIEYTHLRGLGNPKDNREPFWDGRVEVGRARFRGLLRSEEAQADLARLAEHAQASRVAVLCFEKDESRCHRQVVLETVRSRIQVPVNPLA</sequence>
<dbReference type="InterPro" id="IPR007438">
    <property type="entry name" value="DUF488"/>
</dbReference>
<reference evidence="2 3" key="1">
    <citation type="submission" date="2020-08" db="EMBL/GenBank/DDBJ databases">
        <title>A novel species.</title>
        <authorList>
            <person name="Gao J."/>
        </authorList>
    </citation>
    <scope>NUCLEOTIDE SEQUENCE [LARGE SCALE GENOMIC DNA]</scope>
    <source>
        <strain evidence="2 3">CRPJ-33</strain>
    </source>
</reference>
<dbReference type="InterPro" id="IPR001387">
    <property type="entry name" value="Cro/C1-type_HTH"/>
</dbReference>
<evidence type="ECO:0000313" key="2">
    <source>
        <dbReference type="EMBL" id="QNP64412.1"/>
    </source>
</evidence>
<dbReference type="Pfam" id="PF01381">
    <property type="entry name" value="HTH_3"/>
    <property type="match status" value="1"/>
</dbReference>
<name>A0A7H0HV46_9ACTN</name>
<dbReference type="Proteomes" id="UP000516230">
    <property type="component" value="Chromosome"/>
</dbReference>
<keyword evidence="3" id="KW-1185">Reference proteome</keyword>
<dbReference type="RefSeq" id="WP_187741548.1">
    <property type="nucleotide sequence ID" value="NZ_CP060825.1"/>
</dbReference>
<dbReference type="PROSITE" id="PS50943">
    <property type="entry name" value="HTH_CROC1"/>
    <property type="match status" value="1"/>
</dbReference>
<gene>
    <name evidence="2" type="ORF">IAG43_16855</name>
</gene>
<proteinExistence type="predicted"/>
<evidence type="ECO:0000313" key="3">
    <source>
        <dbReference type="Proteomes" id="UP000516230"/>
    </source>
</evidence>
<dbReference type="SUPFAM" id="SSF47413">
    <property type="entry name" value="lambda repressor-like DNA-binding domains"/>
    <property type="match status" value="1"/>
</dbReference>
<dbReference type="PANTHER" id="PTHR39337">
    <property type="entry name" value="BLR5642 PROTEIN"/>
    <property type="match status" value="1"/>
</dbReference>
<dbReference type="CDD" id="cd00093">
    <property type="entry name" value="HTH_XRE"/>
    <property type="match status" value="1"/>
</dbReference>
<dbReference type="Gene3D" id="1.10.260.40">
    <property type="entry name" value="lambda repressor-like DNA-binding domains"/>
    <property type="match status" value="1"/>
</dbReference>
<dbReference type="PANTHER" id="PTHR39337:SF1">
    <property type="entry name" value="BLR5642 PROTEIN"/>
    <property type="match status" value="1"/>
</dbReference>
<dbReference type="EMBL" id="CP060825">
    <property type="protein sequence ID" value="QNP64412.1"/>
    <property type="molecule type" value="Genomic_DNA"/>
</dbReference>